<dbReference type="AlphaFoldDB" id="A0A382FNG2"/>
<proteinExistence type="predicted"/>
<dbReference type="EMBL" id="UINC01050553">
    <property type="protein sequence ID" value="SVB63647.1"/>
    <property type="molecule type" value="Genomic_DNA"/>
</dbReference>
<reference evidence="1" key="1">
    <citation type="submission" date="2018-05" db="EMBL/GenBank/DDBJ databases">
        <authorList>
            <person name="Lanie J.A."/>
            <person name="Ng W.-L."/>
            <person name="Kazmierczak K.M."/>
            <person name="Andrzejewski T.M."/>
            <person name="Davidsen T.M."/>
            <person name="Wayne K.J."/>
            <person name="Tettelin H."/>
            <person name="Glass J.I."/>
            <person name="Rusch D."/>
            <person name="Podicherti R."/>
            <person name="Tsui H.-C.T."/>
            <person name="Winkler M.E."/>
        </authorList>
    </citation>
    <scope>NUCLEOTIDE SEQUENCE</scope>
</reference>
<gene>
    <name evidence="1" type="ORF">METZ01_LOCUS216501</name>
</gene>
<protein>
    <submittedName>
        <fullName evidence="1">Uncharacterized protein</fullName>
    </submittedName>
</protein>
<sequence>MDKINRYIATLNIDIETYQWNEQFLNQFAKPDAKLKSVSIPCIRKFVDDEIEDLTADELNEICYEGSEITFVVEESEFHKGFSKTFINEVGFTVRQMFDNVVDFEIKARPLSNWFGGIDCHHIYFDGFNKIDGTDNHYTIYWVLKYQSLIILCNIEN</sequence>
<evidence type="ECO:0000313" key="1">
    <source>
        <dbReference type="EMBL" id="SVB63647.1"/>
    </source>
</evidence>
<name>A0A382FNG2_9ZZZZ</name>
<accession>A0A382FNG2</accession>
<organism evidence="1">
    <name type="scientific">marine metagenome</name>
    <dbReference type="NCBI Taxonomy" id="408172"/>
    <lineage>
        <taxon>unclassified sequences</taxon>
        <taxon>metagenomes</taxon>
        <taxon>ecological metagenomes</taxon>
    </lineage>
</organism>